<dbReference type="KEGG" id="skn:SKUN_00301"/>
<feature type="transmembrane region" description="Helical" evidence="1">
    <location>
        <begin position="49"/>
        <end position="69"/>
    </location>
</feature>
<dbReference type="AlphaFoldDB" id="A0A0K2JF60"/>
<protein>
    <submittedName>
        <fullName evidence="2">Uncharacterized protein</fullName>
    </submittedName>
</protein>
<dbReference type="Proteomes" id="UP000062963">
    <property type="component" value="Chromosome"/>
</dbReference>
<sequence>MFITSTPAVWLIINGTNTVEPNIAKICCNAKIDHCKKFFGQSCGPNNNLILFSIKVVYYFSIIFYPSFLKLHKKLVCKLLITSKLHY</sequence>
<keyword evidence="1" id="KW-1133">Transmembrane helix</keyword>
<dbReference type="EMBL" id="CP010899">
    <property type="protein sequence ID" value="ALA97220.1"/>
    <property type="molecule type" value="Genomic_DNA"/>
</dbReference>
<name>A0A0K2JF60_SPIKU</name>
<evidence type="ECO:0000256" key="1">
    <source>
        <dbReference type="SAM" id="Phobius"/>
    </source>
</evidence>
<keyword evidence="1" id="KW-0812">Transmembrane</keyword>
<reference evidence="2 3" key="1">
    <citation type="journal article" date="2015" name="Genome Announc.">
        <title>Complete Genome Sequence of Spiroplasma kunkelii Strain CR2-3x, Causal Agent of Corn Stunt Disease in Zea mays L.</title>
        <authorList>
            <person name="Davis R.E."/>
            <person name="Shao J."/>
            <person name="Dally E.L."/>
            <person name="Zhao Y."/>
            <person name="Gasparich G.E."/>
            <person name="Gaynor B.J."/>
            <person name="Athey J.C."/>
            <person name="Harrison N.A."/>
            <person name="Donofrio N."/>
        </authorList>
    </citation>
    <scope>NUCLEOTIDE SEQUENCE [LARGE SCALE GENOMIC DNA]</scope>
    <source>
        <strain evidence="2 3">CR2-3x</strain>
    </source>
</reference>
<accession>A0A0K2JF60</accession>
<keyword evidence="3" id="KW-1185">Reference proteome</keyword>
<organism evidence="2 3">
    <name type="scientific">Spiroplasma kunkelii CR2-3x</name>
    <dbReference type="NCBI Taxonomy" id="273035"/>
    <lineage>
        <taxon>Bacteria</taxon>
        <taxon>Bacillati</taxon>
        <taxon>Mycoplasmatota</taxon>
        <taxon>Mollicutes</taxon>
        <taxon>Entomoplasmatales</taxon>
        <taxon>Spiroplasmataceae</taxon>
        <taxon>Spiroplasma</taxon>
    </lineage>
</organism>
<gene>
    <name evidence="2" type="ORF">SKUN_00301</name>
</gene>
<proteinExistence type="predicted"/>
<dbReference type="PATRIC" id="fig|273035.7.peg.354"/>
<evidence type="ECO:0000313" key="2">
    <source>
        <dbReference type="EMBL" id="ALA97220.1"/>
    </source>
</evidence>
<keyword evidence="1" id="KW-0472">Membrane</keyword>
<evidence type="ECO:0000313" key="3">
    <source>
        <dbReference type="Proteomes" id="UP000062963"/>
    </source>
</evidence>